<name>A0A0E9WU65_ANGAN</name>
<organism evidence="1">
    <name type="scientific">Anguilla anguilla</name>
    <name type="common">European freshwater eel</name>
    <name type="synonym">Muraena anguilla</name>
    <dbReference type="NCBI Taxonomy" id="7936"/>
    <lineage>
        <taxon>Eukaryota</taxon>
        <taxon>Metazoa</taxon>
        <taxon>Chordata</taxon>
        <taxon>Craniata</taxon>
        <taxon>Vertebrata</taxon>
        <taxon>Euteleostomi</taxon>
        <taxon>Actinopterygii</taxon>
        <taxon>Neopterygii</taxon>
        <taxon>Teleostei</taxon>
        <taxon>Anguilliformes</taxon>
        <taxon>Anguillidae</taxon>
        <taxon>Anguilla</taxon>
    </lineage>
</organism>
<accession>A0A0E9WU65</accession>
<dbReference type="AlphaFoldDB" id="A0A0E9WU65"/>
<sequence>MSRASSIQLKNNVFLNKHENAKMYSIFYSTSSPNVLCGGNWGRPVLLLCDVCTGKAPVQNKVLLLNRPV</sequence>
<protein>
    <submittedName>
        <fullName evidence="1">Uncharacterized protein</fullName>
    </submittedName>
</protein>
<reference evidence="1" key="2">
    <citation type="journal article" date="2015" name="Fish Shellfish Immunol.">
        <title>Early steps in the European eel (Anguilla anguilla)-Vibrio vulnificus interaction in the gills: Role of the RtxA13 toxin.</title>
        <authorList>
            <person name="Callol A."/>
            <person name="Pajuelo D."/>
            <person name="Ebbesson L."/>
            <person name="Teles M."/>
            <person name="MacKenzie S."/>
            <person name="Amaro C."/>
        </authorList>
    </citation>
    <scope>NUCLEOTIDE SEQUENCE</scope>
</reference>
<evidence type="ECO:0000313" key="1">
    <source>
        <dbReference type="EMBL" id="JAH93944.1"/>
    </source>
</evidence>
<proteinExistence type="predicted"/>
<dbReference type="EMBL" id="GBXM01014633">
    <property type="protein sequence ID" value="JAH93944.1"/>
    <property type="molecule type" value="Transcribed_RNA"/>
</dbReference>
<reference evidence="1" key="1">
    <citation type="submission" date="2014-11" db="EMBL/GenBank/DDBJ databases">
        <authorList>
            <person name="Amaro Gonzalez C."/>
        </authorList>
    </citation>
    <scope>NUCLEOTIDE SEQUENCE</scope>
</reference>